<keyword evidence="4" id="KW-0479">Metal-binding</keyword>
<evidence type="ECO:0000256" key="9">
    <source>
        <dbReference type="ARBA" id="ARBA00023098"/>
    </source>
</evidence>
<dbReference type="PANTHER" id="PTHR12358">
    <property type="entry name" value="SPHINGOSINE KINASE"/>
    <property type="match status" value="1"/>
</dbReference>
<accession>A0A921E9K9</accession>
<evidence type="ECO:0000256" key="2">
    <source>
        <dbReference type="ARBA" id="ARBA00022516"/>
    </source>
</evidence>
<dbReference type="Pfam" id="PF19279">
    <property type="entry name" value="YegS_C"/>
    <property type="match status" value="1"/>
</dbReference>
<dbReference type="Gene3D" id="3.40.50.10330">
    <property type="entry name" value="Probable inorganic polyphosphate/atp-NAD kinase, domain 1"/>
    <property type="match status" value="1"/>
</dbReference>
<dbReference type="Proteomes" id="UP000711407">
    <property type="component" value="Unassembled WGS sequence"/>
</dbReference>
<dbReference type="AlphaFoldDB" id="A0A921E9K9"/>
<dbReference type="Gene3D" id="2.60.200.40">
    <property type="match status" value="1"/>
</dbReference>
<reference evidence="13" key="2">
    <citation type="submission" date="2021-09" db="EMBL/GenBank/DDBJ databases">
        <authorList>
            <person name="Gilroy R."/>
        </authorList>
    </citation>
    <scope>NUCLEOTIDE SEQUENCE</scope>
    <source>
        <strain evidence="13">4100</strain>
    </source>
</reference>
<dbReference type="SUPFAM" id="SSF111331">
    <property type="entry name" value="NAD kinase/diacylglycerol kinase-like"/>
    <property type="match status" value="1"/>
</dbReference>
<keyword evidence="9" id="KW-0443">Lipid metabolism</keyword>
<evidence type="ECO:0000256" key="7">
    <source>
        <dbReference type="ARBA" id="ARBA00022840"/>
    </source>
</evidence>
<keyword evidence="5" id="KW-0547">Nucleotide-binding</keyword>
<evidence type="ECO:0000256" key="8">
    <source>
        <dbReference type="ARBA" id="ARBA00022842"/>
    </source>
</evidence>
<organism evidence="13 14">
    <name type="scientific">Candidatus Amulumruptor caecigallinarius</name>
    <dbReference type="NCBI Taxonomy" id="2109911"/>
    <lineage>
        <taxon>Bacteria</taxon>
        <taxon>Pseudomonadati</taxon>
        <taxon>Bacteroidota</taxon>
        <taxon>Bacteroidia</taxon>
        <taxon>Bacteroidales</taxon>
        <taxon>Muribaculaceae</taxon>
        <taxon>Candidatus Amulumruptor</taxon>
    </lineage>
</organism>
<keyword evidence="6 13" id="KW-0418">Kinase</keyword>
<dbReference type="GO" id="GO:0016301">
    <property type="term" value="F:kinase activity"/>
    <property type="evidence" value="ECO:0007669"/>
    <property type="project" value="UniProtKB-KW"/>
</dbReference>
<feature type="domain" description="DAGKc" evidence="12">
    <location>
        <begin position="19"/>
        <end position="149"/>
    </location>
</feature>
<dbReference type="InterPro" id="IPR001206">
    <property type="entry name" value="Diacylglycerol_kinase_cat_dom"/>
</dbReference>
<evidence type="ECO:0000256" key="10">
    <source>
        <dbReference type="ARBA" id="ARBA00023209"/>
    </source>
</evidence>
<keyword evidence="8" id="KW-0460">Magnesium</keyword>
<dbReference type="GO" id="GO:0008654">
    <property type="term" value="P:phospholipid biosynthetic process"/>
    <property type="evidence" value="ECO:0007669"/>
    <property type="project" value="UniProtKB-KW"/>
</dbReference>
<evidence type="ECO:0000259" key="12">
    <source>
        <dbReference type="PROSITE" id="PS50146"/>
    </source>
</evidence>
<dbReference type="InterPro" id="IPR016064">
    <property type="entry name" value="NAD/diacylglycerol_kinase_sf"/>
</dbReference>
<evidence type="ECO:0000256" key="1">
    <source>
        <dbReference type="ARBA" id="ARBA00001946"/>
    </source>
</evidence>
<gene>
    <name evidence="13" type="ORF">K8V47_06670</name>
</gene>
<sequence>MKTKKLSSTASKRHECMNESALQALLIINPISGVSGKSGLAEHALSALSHTGWDIDVAYTTCHGDATRLAREAVGRGFHAVLAAGGDGTVNETAAALCNSSTRLGIIPCGSGNGLARHLGIPVDIDDALAIIGRGKYIVCDYASVNEMPFFCTFGVGFDAEVSWRFAKQRRRGKLSYIRSTIAEYIRYRPQNYTIRANGTIVTDKAFLVAVCNASQYGNNAYIAPHASLTDGLLDVTIIHSGSALSTMVAGADLMTGLIDKNAIIDTFRADSLVIERAADGPAHIDGEPIHIDNVMDIKCHHASLSIFTPDEHEHRPFYPIVTPMADAIKDMGLSIRHLFPSSFHSALHHGHKPHKK</sequence>
<evidence type="ECO:0000256" key="6">
    <source>
        <dbReference type="ARBA" id="ARBA00022777"/>
    </source>
</evidence>
<dbReference type="InterPro" id="IPR005218">
    <property type="entry name" value="Diacylglycerol/lipid_kinase"/>
</dbReference>
<dbReference type="NCBIfam" id="TIGR00147">
    <property type="entry name" value="YegS/Rv2252/BmrU family lipid kinase"/>
    <property type="match status" value="1"/>
</dbReference>
<dbReference type="InterPro" id="IPR017438">
    <property type="entry name" value="ATP-NAD_kinase_N"/>
</dbReference>
<proteinExistence type="predicted"/>
<evidence type="ECO:0000256" key="4">
    <source>
        <dbReference type="ARBA" id="ARBA00022723"/>
    </source>
</evidence>
<evidence type="ECO:0000313" key="14">
    <source>
        <dbReference type="Proteomes" id="UP000711407"/>
    </source>
</evidence>
<keyword evidence="3" id="KW-0808">Transferase</keyword>
<evidence type="ECO:0000313" key="13">
    <source>
        <dbReference type="EMBL" id="HJE39421.1"/>
    </source>
</evidence>
<keyword evidence="10" id="KW-0594">Phospholipid biosynthesis</keyword>
<dbReference type="PANTHER" id="PTHR12358:SF106">
    <property type="entry name" value="LIPID KINASE YEGS"/>
    <property type="match status" value="1"/>
</dbReference>
<keyword evidence="7" id="KW-0067">ATP-binding</keyword>
<dbReference type="GO" id="GO:0005524">
    <property type="term" value="F:ATP binding"/>
    <property type="evidence" value="ECO:0007669"/>
    <property type="project" value="UniProtKB-KW"/>
</dbReference>
<protein>
    <submittedName>
        <fullName evidence="13">Diacylglycerol kinase family lipid kinase</fullName>
    </submittedName>
</protein>
<evidence type="ECO:0000256" key="5">
    <source>
        <dbReference type="ARBA" id="ARBA00022741"/>
    </source>
</evidence>
<reference evidence="13" key="1">
    <citation type="journal article" date="2021" name="PeerJ">
        <title>Extensive microbial diversity within the chicken gut microbiome revealed by metagenomics and culture.</title>
        <authorList>
            <person name="Gilroy R."/>
            <person name="Ravi A."/>
            <person name="Getino M."/>
            <person name="Pursley I."/>
            <person name="Horton D.L."/>
            <person name="Alikhan N.F."/>
            <person name="Baker D."/>
            <person name="Gharbi K."/>
            <person name="Hall N."/>
            <person name="Watson M."/>
            <person name="Adriaenssens E.M."/>
            <person name="Foster-Nyarko E."/>
            <person name="Jarju S."/>
            <person name="Secka A."/>
            <person name="Antonio M."/>
            <person name="Oren A."/>
            <person name="Chaudhuri R.R."/>
            <person name="La Ragione R."/>
            <person name="Hildebrand F."/>
            <person name="Pallen M.J."/>
        </authorList>
    </citation>
    <scope>NUCLEOTIDE SEQUENCE</scope>
    <source>
        <strain evidence="13">4100</strain>
    </source>
</reference>
<dbReference type="PROSITE" id="PS50146">
    <property type="entry name" value="DAGK"/>
    <property type="match status" value="1"/>
</dbReference>
<dbReference type="GO" id="GO:0046872">
    <property type="term" value="F:metal ion binding"/>
    <property type="evidence" value="ECO:0007669"/>
    <property type="project" value="UniProtKB-KW"/>
</dbReference>
<evidence type="ECO:0000256" key="3">
    <source>
        <dbReference type="ARBA" id="ARBA00022679"/>
    </source>
</evidence>
<dbReference type="InterPro" id="IPR045540">
    <property type="entry name" value="YegS/DAGK_C"/>
</dbReference>
<name>A0A921E9K9_9BACT</name>
<evidence type="ECO:0000256" key="11">
    <source>
        <dbReference type="ARBA" id="ARBA00023264"/>
    </source>
</evidence>
<keyword evidence="2" id="KW-0444">Lipid biosynthesis</keyword>
<comment type="cofactor">
    <cofactor evidence="1">
        <name>Mg(2+)</name>
        <dbReference type="ChEBI" id="CHEBI:18420"/>
    </cofactor>
</comment>
<dbReference type="GO" id="GO:0005886">
    <property type="term" value="C:plasma membrane"/>
    <property type="evidence" value="ECO:0007669"/>
    <property type="project" value="TreeGrafter"/>
</dbReference>
<dbReference type="InterPro" id="IPR050187">
    <property type="entry name" value="Lipid_Phosphate_FormReg"/>
</dbReference>
<dbReference type="SMART" id="SM00046">
    <property type="entry name" value="DAGKc"/>
    <property type="match status" value="1"/>
</dbReference>
<comment type="caution">
    <text evidence="13">The sequence shown here is derived from an EMBL/GenBank/DDBJ whole genome shotgun (WGS) entry which is preliminary data.</text>
</comment>
<dbReference type="EMBL" id="DYXT01000034">
    <property type="protein sequence ID" value="HJE39421.1"/>
    <property type="molecule type" value="Genomic_DNA"/>
</dbReference>
<dbReference type="Pfam" id="PF00781">
    <property type="entry name" value="DAGK_cat"/>
    <property type="match status" value="1"/>
</dbReference>
<keyword evidence="11" id="KW-1208">Phospholipid metabolism</keyword>